<gene>
    <name evidence="1" type="ORF">VitviT2T_022861</name>
</gene>
<accession>A0ABY9DD13</accession>
<organism evidence="1 2">
    <name type="scientific">Vitis vinifera</name>
    <name type="common">Grape</name>
    <dbReference type="NCBI Taxonomy" id="29760"/>
    <lineage>
        <taxon>Eukaryota</taxon>
        <taxon>Viridiplantae</taxon>
        <taxon>Streptophyta</taxon>
        <taxon>Embryophyta</taxon>
        <taxon>Tracheophyta</taxon>
        <taxon>Spermatophyta</taxon>
        <taxon>Magnoliopsida</taxon>
        <taxon>eudicotyledons</taxon>
        <taxon>Gunneridae</taxon>
        <taxon>Pentapetalae</taxon>
        <taxon>rosids</taxon>
        <taxon>Vitales</taxon>
        <taxon>Vitaceae</taxon>
        <taxon>Viteae</taxon>
        <taxon>Vitis</taxon>
    </lineage>
</organism>
<name>A0ABY9DD13_VITVI</name>
<protein>
    <submittedName>
        <fullName evidence="1">Uncharacterized protein</fullName>
    </submittedName>
</protein>
<reference evidence="1 2" key="1">
    <citation type="journal article" date="2023" name="Hortic Res">
        <title>The complete reference genome for grapevine (Vitis vinifera L.) genetics and breeding.</title>
        <authorList>
            <person name="Shi X."/>
            <person name="Cao S."/>
            <person name="Wang X."/>
            <person name="Huang S."/>
            <person name="Wang Y."/>
            <person name="Liu Z."/>
            <person name="Liu W."/>
            <person name="Leng X."/>
            <person name="Peng Y."/>
            <person name="Wang N."/>
            <person name="Wang Y."/>
            <person name="Ma Z."/>
            <person name="Xu X."/>
            <person name="Zhang F."/>
            <person name="Xue H."/>
            <person name="Zhong H."/>
            <person name="Wang Y."/>
            <person name="Zhang K."/>
            <person name="Velt A."/>
            <person name="Avia K."/>
            <person name="Holtgrawe D."/>
            <person name="Grimplet J."/>
            <person name="Matus J.T."/>
            <person name="Ware D."/>
            <person name="Wu X."/>
            <person name="Wang H."/>
            <person name="Liu C."/>
            <person name="Fang Y."/>
            <person name="Rustenholz C."/>
            <person name="Cheng Z."/>
            <person name="Xiao H."/>
            <person name="Zhou Y."/>
        </authorList>
    </citation>
    <scope>NUCLEOTIDE SEQUENCE [LARGE SCALE GENOMIC DNA]</scope>
    <source>
        <strain evidence="2">cv. Pinot noir / PN40024</strain>
        <tissue evidence="1">Leaf</tissue>
    </source>
</reference>
<evidence type="ECO:0000313" key="2">
    <source>
        <dbReference type="Proteomes" id="UP001227230"/>
    </source>
</evidence>
<keyword evidence="2" id="KW-1185">Reference proteome</keyword>
<sequence>MVEALRCRRRSRTTSFWLSYKICICYISAGGNSIQFSHSPDYIVIESLRSIDLKNAPNVFMPYREAKHINEDIVKRRTSLISHSSLLVRFNTSQSFLGALSSQLPNELINLPVTVTGQKPMKFPSPQASG</sequence>
<proteinExistence type="predicted"/>
<dbReference type="EMBL" id="CP126662">
    <property type="protein sequence ID" value="WKA04862.1"/>
    <property type="molecule type" value="Genomic_DNA"/>
</dbReference>
<evidence type="ECO:0000313" key="1">
    <source>
        <dbReference type="EMBL" id="WKA04862.1"/>
    </source>
</evidence>
<dbReference type="Proteomes" id="UP001227230">
    <property type="component" value="Chromosome 15"/>
</dbReference>